<dbReference type="Pfam" id="PF02368">
    <property type="entry name" value="Big_2"/>
    <property type="match status" value="4"/>
</dbReference>
<dbReference type="SUPFAM" id="SSF49373">
    <property type="entry name" value="Invasin/intimin cell-adhesion fragments"/>
    <property type="match status" value="4"/>
</dbReference>
<proteinExistence type="predicted"/>
<feature type="domain" description="BIG2" evidence="1">
    <location>
        <begin position="230"/>
        <end position="307"/>
    </location>
</feature>
<reference evidence="2" key="1">
    <citation type="submission" date="2023-02" db="EMBL/GenBank/DDBJ databases">
        <authorList>
            <person name="Petit M.-A."/>
            <person name="Lossouarn J."/>
        </authorList>
    </citation>
    <scope>NUCLEOTIDE SEQUENCE [LARGE SCALE GENOMIC DNA]</scope>
</reference>
<organism evidence="2">
    <name type="scientific">Enterococcus phage Porthos</name>
    <dbReference type="NCBI Taxonomy" id="2795670"/>
    <lineage>
        <taxon>Viruses</taxon>
        <taxon>Duplodnaviria</taxon>
        <taxon>Heunggongvirae</taxon>
        <taxon>Uroviricota</taxon>
        <taxon>Caudoviricetes</taxon>
        <taxon>Herelleviridae</taxon>
        <taxon>Brockvirinae</taxon>
        <taxon>Schiekvirus</taxon>
        <taxon>Schiekvirus Porthos</taxon>
    </lineage>
</organism>
<dbReference type="InterPro" id="IPR008964">
    <property type="entry name" value="Invasin/intimin_cell_adhesion"/>
</dbReference>
<feature type="domain" description="BIG2" evidence="1">
    <location>
        <begin position="396"/>
        <end position="473"/>
    </location>
</feature>
<dbReference type="InterPro" id="IPR003343">
    <property type="entry name" value="Big_2"/>
</dbReference>
<gene>
    <name evidence="2" type="ORF">PORT_146</name>
</gene>
<sequence>MELINLSARTLPELHGKFLVVETLSDGYTGTVNGHYNYEVVTKGEDYEIYPTLWNNEKAQFVKADEMVVYTNGDTVFYVTRTTKDPYNHAVISELIVEEGMDKAKRTLQAFRLFADDLFSIGNYNVFLTHQIGVVDSPSNVKVESVSLDKESGTLYVGDTVELTATVLPENATVKDVTFSVVPEGIATVTATGAKATVTAKVKGSTNVIVTTLDGDKTAQYALTVKEHVLVSGITLNKEATSIVKGATETLVATVTPPDAENKAITWASDKPAVAIVDQNGEVTAVDGGTANITATTVDGNRVATCVVTVTVPVTGITLNKEATSIVKGATETLIATVAPTNATNKKVTWKSDNMGIVTVDQSGEVTAVDGGTANVTAETEDGKKVATCVVTVTVPVTGVTLDTNATTLEIDGTQKLVATVAPTNATNKKVTWASDNMGIATVDQEGTVTGVAEGTANITATTEDGNKVATCVVTVNPAQA</sequence>
<feature type="domain" description="BIG2" evidence="1">
    <location>
        <begin position="142"/>
        <end position="222"/>
    </location>
</feature>
<name>A0A8D6UHK2_9CAUD</name>
<protein>
    <submittedName>
        <fullName evidence="2">Tail protein</fullName>
    </submittedName>
</protein>
<dbReference type="SMART" id="SM00635">
    <property type="entry name" value="BID_2"/>
    <property type="match status" value="4"/>
</dbReference>
<feature type="domain" description="BIG2" evidence="1">
    <location>
        <begin position="313"/>
        <end position="390"/>
    </location>
</feature>
<evidence type="ECO:0000313" key="2">
    <source>
        <dbReference type="EMBL" id="CAD7757664.1"/>
    </source>
</evidence>
<evidence type="ECO:0000259" key="1">
    <source>
        <dbReference type="SMART" id="SM00635"/>
    </source>
</evidence>
<dbReference type="Gene3D" id="2.60.40.1080">
    <property type="match status" value="4"/>
</dbReference>
<dbReference type="EMBL" id="LR990835">
    <property type="protein sequence ID" value="CAD7757664.1"/>
    <property type="molecule type" value="Genomic_DNA"/>
</dbReference>
<accession>A0A8D6UHK2</accession>